<keyword evidence="6" id="KW-1185">Reference proteome</keyword>
<name>A0ABZ0TMR4_9SPHI</name>
<feature type="signal peptide" evidence="4">
    <location>
        <begin position="1"/>
        <end position="22"/>
    </location>
</feature>
<gene>
    <name evidence="5" type="ORF">SNE25_01250</name>
</gene>
<reference evidence="5 6" key="1">
    <citation type="submission" date="2023-11" db="EMBL/GenBank/DDBJ databases">
        <title>Analysis of the Genomes of Mucilaginibacter gossypii cycad 4 and M. sabulilitoris SNA2: microbes with the potential for plant growth promotion.</title>
        <authorList>
            <person name="Hirsch A.M."/>
            <person name="Humm E."/>
            <person name="Rubbi M."/>
            <person name="Del Vecchio G."/>
            <person name="Ha S.M."/>
            <person name="Pellegrini M."/>
            <person name="Gunsalus R.P."/>
        </authorList>
    </citation>
    <scope>NUCLEOTIDE SEQUENCE [LARGE SCALE GENOMIC DNA]</scope>
    <source>
        <strain evidence="5 6">SNA2</strain>
    </source>
</reference>
<dbReference type="Gene3D" id="1.25.40.10">
    <property type="entry name" value="Tetratricopeptide repeat domain"/>
    <property type="match status" value="2"/>
</dbReference>
<dbReference type="PROSITE" id="PS50005">
    <property type="entry name" value="TPR"/>
    <property type="match status" value="3"/>
</dbReference>
<evidence type="ECO:0000256" key="2">
    <source>
        <dbReference type="ARBA" id="ARBA00022803"/>
    </source>
</evidence>
<feature type="repeat" description="TPR" evidence="3">
    <location>
        <begin position="129"/>
        <end position="162"/>
    </location>
</feature>
<feature type="chain" id="PRO_5047195904" evidence="4">
    <location>
        <begin position="23"/>
        <end position="311"/>
    </location>
</feature>
<dbReference type="Pfam" id="PF13414">
    <property type="entry name" value="TPR_11"/>
    <property type="match status" value="1"/>
</dbReference>
<dbReference type="PANTHER" id="PTHR44943">
    <property type="entry name" value="CELLULOSE SYNTHASE OPERON PROTEIN C"/>
    <property type="match status" value="1"/>
</dbReference>
<keyword evidence="4" id="KW-0732">Signal</keyword>
<dbReference type="Pfam" id="PF13432">
    <property type="entry name" value="TPR_16"/>
    <property type="match status" value="1"/>
</dbReference>
<accession>A0ABZ0TMR4</accession>
<dbReference type="SUPFAM" id="SSF48452">
    <property type="entry name" value="TPR-like"/>
    <property type="match status" value="1"/>
</dbReference>
<keyword evidence="2 3" id="KW-0802">TPR repeat</keyword>
<dbReference type="InterPro" id="IPR051685">
    <property type="entry name" value="Ycf3/AcsC/BcsC/TPR_MFPF"/>
</dbReference>
<evidence type="ECO:0000256" key="3">
    <source>
        <dbReference type="PROSITE-ProRule" id="PRU00339"/>
    </source>
</evidence>
<dbReference type="EMBL" id="CP139558">
    <property type="protein sequence ID" value="WPU94149.1"/>
    <property type="molecule type" value="Genomic_DNA"/>
</dbReference>
<dbReference type="Proteomes" id="UP001324380">
    <property type="component" value="Chromosome"/>
</dbReference>
<dbReference type="RefSeq" id="WP_321563274.1">
    <property type="nucleotide sequence ID" value="NZ_CP139558.1"/>
</dbReference>
<dbReference type="PANTHER" id="PTHR44943:SF8">
    <property type="entry name" value="TPR REPEAT-CONTAINING PROTEIN MJ0263"/>
    <property type="match status" value="1"/>
</dbReference>
<dbReference type="PROSITE" id="PS50293">
    <property type="entry name" value="TPR_REGION"/>
    <property type="match status" value="1"/>
</dbReference>
<evidence type="ECO:0000313" key="5">
    <source>
        <dbReference type="EMBL" id="WPU94149.1"/>
    </source>
</evidence>
<feature type="repeat" description="TPR" evidence="3">
    <location>
        <begin position="95"/>
        <end position="128"/>
    </location>
</feature>
<protein>
    <submittedName>
        <fullName evidence="5">Tetratricopeptide repeat protein</fullName>
    </submittedName>
</protein>
<dbReference type="SMART" id="SM00028">
    <property type="entry name" value="TPR"/>
    <property type="match status" value="3"/>
</dbReference>
<dbReference type="InterPro" id="IPR019734">
    <property type="entry name" value="TPR_rpt"/>
</dbReference>
<evidence type="ECO:0000256" key="4">
    <source>
        <dbReference type="SAM" id="SignalP"/>
    </source>
</evidence>
<feature type="repeat" description="TPR" evidence="3">
    <location>
        <begin position="28"/>
        <end position="61"/>
    </location>
</feature>
<keyword evidence="1" id="KW-0677">Repeat</keyword>
<sequence length="311" mass="34568">MKTYHKILLITVFSVFSTLVFGQDKDAAKALVKQGITLHDARKYDEAIAKYQEALKADPDNINAMYEMSFTMCSSGKSKDAIPYLEKLTSTNQMAEAFDLLGSTYDDDGQFDKAEACYKAGMKAFPNFQRLHFNMALAYLRQKKYPEAEAYAIEAIKLDPKHASSQRAYALATLGQNKKVCAVMAFCSFLLLEPQTKRSAEAYEYLDKIFKTEAVQKNILINMDKDSKGISSMSVAETSVSLAAAASKAFEDKNIGTPQERLASELKMIFETTGRESDNKAIKTFSGNTMPITLANLPKQIICPLLPGWLV</sequence>
<dbReference type="InterPro" id="IPR011990">
    <property type="entry name" value="TPR-like_helical_dom_sf"/>
</dbReference>
<evidence type="ECO:0000313" key="6">
    <source>
        <dbReference type="Proteomes" id="UP001324380"/>
    </source>
</evidence>
<organism evidence="5 6">
    <name type="scientific">Mucilaginibacter sabulilitoris</name>
    <dbReference type="NCBI Taxonomy" id="1173583"/>
    <lineage>
        <taxon>Bacteria</taxon>
        <taxon>Pseudomonadati</taxon>
        <taxon>Bacteroidota</taxon>
        <taxon>Sphingobacteriia</taxon>
        <taxon>Sphingobacteriales</taxon>
        <taxon>Sphingobacteriaceae</taxon>
        <taxon>Mucilaginibacter</taxon>
    </lineage>
</organism>
<evidence type="ECO:0000256" key="1">
    <source>
        <dbReference type="ARBA" id="ARBA00022737"/>
    </source>
</evidence>
<proteinExistence type="predicted"/>